<protein>
    <submittedName>
        <fullName evidence="2">Uncharacterized protein</fullName>
    </submittedName>
</protein>
<keyword evidence="1" id="KW-0812">Transmembrane</keyword>
<accession>A0ABV7N681</accession>
<dbReference type="RefSeq" id="WP_380654758.1">
    <property type="nucleotide sequence ID" value="NZ_JBHRVQ010000001.1"/>
</dbReference>
<feature type="transmembrane region" description="Helical" evidence="1">
    <location>
        <begin position="6"/>
        <end position="22"/>
    </location>
</feature>
<comment type="caution">
    <text evidence="2">The sequence shown here is derived from an EMBL/GenBank/DDBJ whole genome shotgun (WGS) entry which is preliminary data.</text>
</comment>
<feature type="transmembrane region" description="Helical" evidence="1">
    <location>
        <begin position="49"/>
        <end position="71"/>
    </location>
</feature>
<name>A0ABV7N681_9STAP</name>
<dbReference type="EMBL" id="JBHRVQ010000001">
    <property type="protein sequence ID" value="MFC3388774.1"/>
    <property type="molecule type" value="Genomic_DNA"/>
</dbReference>
<evidence type="ECO:0000313" key="3">
    <source>
        <dbReference type="Proteomes" id="UP001595637"/>
    </source>
</evidence>
<organism evidence="2 3">
    <name type="scientific">Salinicoccus sesuvii</name>
    <dbReference type="NCBI Taxonomy" id="868281"/>
    <lineage>
        <taxon>Bacteria</taxon>
        <taxon>Bacillati</taxon>
        <taxon>Bacillota</taxon>
        <taxon>Bacilli</taxon>
        <taxon>Bacillales</taxon>
        <taxon>Staphylococcaceae</taxon>
        <taxon>Salinicoccus</taxon>
    </lineage>
</organism>
<proteinExistence type="predicted"/>
<gene>
    <name evidence="2" type="ORF">ACFOEO_09350</name>
</gene>
<dbReference type="Proteomes" id="UP001595637">
    <property type="component" value="Unassembled WGS sequence"/>
</dbReference>
<keyword evidence="1" id="KW-1133">Transmembrane helix</keyword>
<evidence type="ECO:0000256" key="1">
    <source>
        <dbReference type="SAM" id="Phobius"/>
    </source>
</evidence>
<reference evidence="3" key="1">
    <citation type="journal article" date="2019" name="Int. J. Syst. Evol. Microbiol.">
        <title>The Global Catalogue of Microorganisms (GCM) 10K type strain sequencing project: providing services to taxonomists for standard genome sequencing and annotation.</title>
        <authorList>
            <consortium name="The Broad Institute Genomics Platform"/>
            <consortium name="The Broad Institute Genome Sequencing Center for Infectious Disease"/>
            <person name="Wu L."/>
            <person name="Ma J."/>
        </authorList>
    </citation>
    <scope>NUCLEOTIDE SEQUENCE [LARGE SCALE GENOMIC DNA]</scope>
    <source>
        <strain evidence="3">CCM 7756</strain>
    </source>
</reference>
<keyword evidence="1" id="KW-0472">Membrane</keyword>
<keyword evidence="3" id="KW-1185">Reference proteome</keyword>
<evidence type="ECO:0000313" key="2">
    <source>
        <dbReference type="EMBL" id="MFC3388774.1"/>
    </source>
</evidence>
<sequence>MELLTWITIGFIMTGCSLLICMKKGMESKLASITIAGEDEKSQREAQLLIWWIVSTTVWGVVSIMLIVLWFNLYFG</sequence>